<comment type="caution">
    <text evidence="1">The sequence shown here is derived from an EMBL/GenBank/DDBJ whole genome shotgun (WGS) entry which is preliminary data.</text>
</comment>
<evidence type="ECO:0000313" key="2">
    <source>
        <dbReference type="Proteomes" id="UP000245461"/>
    </source>
</evidence>
<sequence length="312" mass="33100">MSALDDIRAAIVARLTALVDIGQVHAYERFAKDNKGFADLYGWTPAGGGQREVRGWNVRRTASRGQAQPGGTLVITAWRLTGFLSMVDLEASAHTADTLADAVAATFRADPGLGGLAIGDPVEGIDGPVLALSRPVMFAGVLCHELQLDWVTEHLEPSAGTGLDGEAGPVATLLDAVVTWLRATVMPPFGAVEGRLQFDPARDAIAAPLALVVTPIRDVAAPAGTTMRVRQRVEVDFAVWLTAADRFADDAAALNGLETLRALPRQSLLGWGEAAGVTDSPITFRAGETCPARPGRLAWRDTYTTALYYQQS</sequence>
<dbReference type="InterPro" id="IPR056912">
    <property type="entry name" value="Phage_JBD30_tail_term-like"/>
</dbReference>
<dbReference type="Proteomes" id="UP000245461">
    <property type="component" value="Unassembled WGS sequence"/>
</dbReference>
<keyword evidence="2" id="KW-1185">Reference proteome</keyword>
<dbReference type="RefSeq" id="WP_109908049.1">
    <property type="nucleotide sequence ID" value="NZ_QGLE01000021.1"/>
</dbReference>
<gene>
    <name evidence="1" type="ORF">DKG74_20525</name>
</gene>
<proteinExistence type="predicted"/>
<dbReference type="Pfam" id="PF23840">
    <property type="entry name" value="Phage_tail_terminator"/>
    <property type="match status" value="1"/>
</dbReference>
<evidence type="ECO:0000313" key="1">
    <source>
        <dbReference type="EMBL" id="PWR17676.1"/>
    </source>
</evidence>
<protein>
    <submittedName>
        <fullName evidence="1">Uncharacterized protein</fullName>
    </submittedName>
</protein>
<organism evidence="1 2">
    <name type="scientific">Zavarzinia aquatilis</name>
    <dbReference type="NCBI Taxonomy" id="2211142"/>
    <lineage>
        <taxon>Bacteria</taxon>
        <taxon>Pseudomonadati</taxon>
        <taxon>Pseudomonadota</taxon>
        <taxon>Alphaproteobacteria</taxon>
        <taxon>Rhodospirillales</taxon>
        <taxon>Zavarziniaceae</taxon>
        <taxon>Zavarzinia</taxon>
    </lineage>
</organism>
<reference evidence="1 2" key="1">
    <citation type="submission" date="2018-05" db="EMBL/GenBank/DDBJ databases">
        <title>Zavarzinia sp. HR-AS.</title>
        <authorList>
            <person name="Lee Y."/>
            <person name="Jeon C.O."/>
        </authorList>
    </citation>
    <scope>NUCLEOTIDE SEQUENCE [LARGE SCALE GENOMIC DNA]</scope>
    <source>
        <strain evidence="1 2">HR-AS</strain>
    </source>
</reference>
<dbReference type="AlphaFoldDB" id="A0A317DUZ0"/>
<name>A0A317DUZ0_9PROT</name>
<dbReference type="OrthoDB" id="7376577at2"/>
<dbReference type="EMBL" id="QGLE01000021">
    <property type="protein sequence ID" value="PWR17676.1"/>
    <property type="molecule type" value="Genomic_DNA"/>
</dbReference>
<accession>A0A317DUZ0</accession>